<keyword evidence="3" id="KW-1185">Reference proteome</keyword>
<dbReference type="SUPFAM" id="SSF52540">
    <property type="entry name" value="P-loop containing nucleoside triphosphate hydrolases"/>
    <property type="match status" value="1"/>
</dbReference>
<reference evidence="2 3" key="1">
    <citation type="submission" date="2019-04" db="EMBL/GenBank/DDBJ databases">
        <title>Genome sequence of Pelagicola litoralis CL-ES2.</title>
        <authorList>
            <person name="Cao J."/>
        </authorList>
    </citation>
    <scope>NUCLEOTIDE SEQUENCE [LARGE SCALE GENOMIC DNA]</scope>
    <source>
        <strain evidence="2 3">CL-ES2</strain>
    </source>
</reference>
<sequence length="905" mass="98270">MWADASLGEEVRMNGLEPLVTVHSGTGAFRAITSDLMAETYLAPRPHAIDLNSVLADAAFPWSASMAVAPLETAAAVSAALRSLAVATNGLSPEEVDLGALDHESRLYKHLAALCGLWRQVPGALPEDLQVYAHVLDRVSGDALEPLPLLAGDPCGFATPIERRLHAQLLDHHGIADAAFQNEWAARRAPLMTGAAEGTSLWRAQQGLTGASIPSGPLDDSLAFFALRDEAEEADFAAARAQRLIDQGVLPNEIGLLVPDEVGYFVQLRRAFDSAGIPLSGLPTQPDRRDIASETLLQFLLCFQAPAPAMALASLYISPLMPWSSETGLQLSREVMLGRFEPYAARSLTGRAQRFYKLVRSNTAQTPDGILQALEQAAQLLSDAAEQREAVAAFRAKMGTMRAALSQSRSLDWNALYRVATPATPKPSPSEAFVEGVSVFTEGAMPWRSARHLIAMGMSGNRWPRAVSASPLFLDGELRLLREKTGLHVETRGDTLGRRLEKLRRQFLCASDSLTLLRPVFAPNGSRQAPAAALSLVARTVGNGEKGTEDAEALIHDLRALPRERWPFAHRVVEAATDLQPSAVPEDGILRLDRDLLRRRLADDGRMRPQSPSRLETLMVSPLAWSLSEFGAEPVSWAPDGLNVMVAGTIAHDVLEFLFPKDAPLPDHDQIEVAVPELLSSAIRKYAPFLQRSIWAVEREGLLRDVRTAAQAWRNTLEGLGARVIDNEIGLQGEALGILLRGRADCLLQLEDGSLLVVDHKKSGTSKRRARLEAGWDLQLGLYREMLKRPEKTGEVLEAALAGSPKIGVAYHLINDQGVLLEGLEPPDGVVTVVEGGISVQAMDLLITRLAEVGSGQIRLNSEDDRKFFEKTANLAPYALDASPLVSRFMMPGTEADDSMEDIDD</sequence>
<accession>A0A4U7MS15</accession>
<name>A0A4U7MS15_9RHOB</name>
<evidence type="ECO:0000313" key="2">
    <source>
        <dbReference type="EMBL" id="TKZ15765.1"/>
    </source>
</evidence>
<dbReference type="OrthoDB" id="5401254at2"/>
<proteinExistence type="predicted"/>
<dbReference type="Proteomes" id="UP000306575">
    <property type="component" value="Unassembled WGS sequence"/>
</dbReference>
<organism evidence="2 3">
    <name type="scientific">Shimia litoralis</name>
    <dbReference type="NCBI Taxonomy" id="420403"/>
    <lineage>
        <taxon>Bacteria</taxon>
        <taxon>Pseudomonadati</taxon>
        <taxon>Pseudomonadota</taxon>
        <taxon>Alphaproteobacteria</taxon>
        <taxon>Rhodobacterales</taxon>
        <taxon>Roseobacteraceae</taxon>
    </lineage>
</organism>
<dbReference type="AlphaFoldDB" id="A0A4U7MS15"/>
<dbReference type="InterPro" id="IPR038726">
    <property type="entry name" value="PDDEXK_AddAB-type"/>
</dbReference>
<evidence type="ECO:0000313" key="3">
    <source>
        <dbReference type="Proteomes" id="UP000306575"/>
    </source>
</evidence>
<dbReference type="Gene3D" id="3.90.320.10">
    <property type="match status" value="1"/>
</dbReference>
<protein>
    <submittedName>
        <fullName evidence="2">PD-(D/E)XK nuclease family protein</fullName>
    </submittedName>
</protein>
<dbReference type="Pfam" id="PF12705">
    <property type="entry name" value="PDDEXK_1"/>
    <property type="match status" value="1"/>
</dbReference>
<feature type="domain" description="PD-(D/E)XK endonuclease-like" evidence="1">
    <location>
        <begin position="611"/>
        <end position="813"/>
    </location>
</feature>
<evidence type="ECO:0000259" key="1">
    <source>
        <dbReference type="Pfam" id="PF12705"/>
    </source>
</evidence>
<dbReference type="InterPro" id="IPR011604">
    <property type="entry name" value="PDDEXK-like_dom_sf"/>
</dbReference>
<dbReference type="EMBL" id="SULI01000038">
    <property type="protein sequence ID" value="TKZ15765.1"/>
    <property type="molecule type" value="Genomic_DNA"/>
</dbReference>
<comment type="caution">
    <text evidence="2">The sequence shown here is derived from an EMBL/GenBank/DDBJ whole genome shotgun (WGS) entry which is preliminary data.</text>
</comment>
<gene>
    <name evidence="2" type="ORF">FAP39_16840</name>
</gene>
<dbReference type="InterPro" id="IPR027417">
    <property type="entry name" value="P-loop_NTPase"/>
</dbReference>